<keyword evidence="3" id="KW-1185">Reference proteome</keyword>
<reference evidence="2 3" key="1">
    <citation type="journal article" date="2021" name="Int. J. Syst. Evol. Microbiol.">
        <title>Reticulibacter mediterranei gen. nov., sp. nov., within the new family Reticulibacteraceae fam. nov., and Ktedonospora formicarum gen. nov., sp. nov., Ktedonobacter robiniae sp. nov., Dictyobacter formicarum sp. nov. and Dictyobacter arantiisoli sp. nov., belonging to the class Ktedonobacteria.</title>
        <authorList>
            <person name="Yabe S."/>
            <person name="Zheng Y."/>
            <person name="Wang C.M."/>
            <person name="Sakai Y."/>
            <person name="Abe K."/>
            <person name="Yokota A."/>
            <person name="Donadio S."/>
            <person name="Cavaletti L."/>
            <person name="Monciardini P."/>
        </authorList>
    </citation>
    <scope>NUCLEOTIDE SEQUENCE [LARGE SCALE GENOMIC DNA]</scope>
    <source>
        <strain evidence="2 3">SOSP1-30</strain>
    </source>
</reference>
<evidence type="ECO:0000313" key="3">
    <source>
        <dbReference type="Proteomes" id="UP000654345"/>
    </source>
</evidence>
<proteinExistence type="predicted"/>
<dbReference type="EMBL" id="BNJG01000001">
    <property type="protein sequence ID" value="GHO52826.1"/>
    <property type="molecule type" value="Genomic_DNA"/>
</dbReference>
<accession>A0ABQ3UJB5</accession>
<feature type="domain" description="DZANK-type" evidence="1">
    <location>
        <begin position="199"/>
        <end position="244"/>
    </location>
</feature>
<gene>
    <name evidence="2" type="ORF">KSB_13010</name>
</gene>
<protein>
    <recommendedName>
        <fullName evidence="1">DZANK-type domain-containing protein</fullName>
    </recommendedName>
</protein>
<dbReference type="Pfam" id="PF12773">
    <property type="entry name" value="DZR"/>
    <property type="match status" value="1"/>
</dbReference>
<dbReference type="RefSeq" id="WP_201369690.1">
    <property type="nucleotide sequence ID" value="NZ_BNJG01000001.1"/>
</dbReference>
<comment type="caution">
    <text evidence="2">The sequence shown here is derived from an EMBL/GenBank/DDBJ whole genome shotgun (WGS) entry which is preliminary data.</text>
</comment>
<evidence type="ECO:0000313" key="2">
    <source>
        <dbReference type="EMBL" id="GHO52826.1"/>
    </source>
</evidence>
<dbReference type="Proteomes" id="UP000654345">
    <property type="component" value="Unassembled WGS sequence"/>
</dbReference>
<name>A0ABQ3UJB5_9CHLR</name>
<evidence type="ECO:0000259" key="1">
    <source>
        <dbReference type="Pfam" id="PF12773"/>
    </source>
</evidence>
<sequence length="251" mass="27594">MSQHYVVPNIYQDMSNQSQGYFAFRFTCQSCYWQIDTQPIRSSVSTASNIMDIGVGLLNGFWGRAAEAGQKIYGSQWHTEQAGALQRSWGEIQHNFHTCPRCHQTVCMRCFNIQLNLCTHCAPDLKADGSQFQHELNVEAQRKQIEEQYHAPRFNVAAIPSAATPDLLASPQQQALPPGSPPYQLPAALAFQGAQAVACPNCRRPGAAGKFCQDCGTRIPAQEVTCPQCAQSLAPGTRFCPECGTKLQNAV</sequence>
<organism evidence="2 3">
    <name type="scientific">Ktedonobacter robiniae</name>
    <dbReference type="NCBI Taxonomy" id="2778365"/>
    <lineage>
        <taxon>Bacteria</taxon>
        <taxon>Bacillati</taxon>
        <taxon>Chloroflexota</taxon>
        <taxon>Ktedonobacteria</taxon>
        <taxon>Ktedonobacterales</taxon>
        <taxon>Ktedonobacteraceae</taxon>
        <taxon>Ktedonobacter</taxon>
    </lineage>
</organism>
<dbReference type="InterPro" id="IPR025874">
    <property type="entry name" value="DZR"/>
</dbReference>